<feature type="region of interest" description="Disordered" evidence="1">
    <location>
        <begin position="113"/>
        <end position="343"/>
    </location>
</feature>
<dbReference type="KEGG" id="tet:TTHERM_00584530"/>
<dbReference type="OrthoDB" id="309416at2759"/>
<evidence type="ECO:0000313" key="3">
    <source>
        <dbReference type="Proteomes" id="UP000009168"/>
    </source>
</evidence>
<dbReference type="RefSeq" id="XP_001032560.2">
    <property type="nucleotide sequence ID" value="XM_001032560.2"/>
</dbReference>
<feature type="compositionally biased region" description="Acidic residues" evidence="1">
    <location>
        <begin position="294"/>
        <end position="305"/>
    </location>
</feature>
<reference evidence="3" key="1">
    <citation type="journal article" date="2006" name="PLoS Biol.">
        <title>Macronuclear genome sequence of the ciliate Tetrahymena thermophila, a model eukaryote.</title>
        <authorList>
            <person name="Eisen J.A."/>
            <person name="Coyne R.S."/>
            <person name="Wu M."/>
            <person name="Wu D."/>
            <person name="Thiagarajan M."/>
            <person name="Wortman J.R."/>
            <person name="Badger J.H."/>
            <person name="Ren Q."/>
            <person name="Amedeo P."/>
            <person name="Jones K.M."/>
            <person name="Tallon L.J."/>
            <person name="Delcher A.L."/>
            <person name="Salzberg S.L."/>
            <person name="Silva J.C."/>
            <person name="Haas B.J."/>
            <person name="Majoros W.H."/>
            <person name="Farzad M."/>
            <person name="Carlton J.M."/>
            <person name="Smith R.K. Jr."/>
            <person name="Garg J."/>
            <person name="Pearlman R.E."/>
            <person name="Karrer K.M."/>
            <person name="Sun L."/>
            <person name="Manning G."/>
            <person name="Elde N.C."/>
            <person name="Turkewitz A.P."/>
            <person name="Asai D.J."/>
            <person name="Wilkes D.E."/>
            <person name="Wang Y."/>
            <person name="Cai H."/>
            <person name="Collins K."/>
            <person name="Stewart B.A."/>
            <person name="Lee S.R."/>
            <person name="Wilamowska K."/>
            <person name="Weinberg Z."/>
            <person name="Ruzzo W.L."/>
            <person name="Wloga D."/>
            <person name="Gaertig J."/>
            <person name="Frankel J."/>
            <person name="Tsao C.-C."/>
            <person name="Gorovsky M.A."/>
            <person name="Keeling P.J."/>
            <person name="Waller R.F."/>
            <person name="Patron N.J."/>
            <person name="Cherry J.M."/>
            <person name="Stover N.A."/>
            <person name="Krieger C.J."/>
            <person name="del Toro C."/>
            <person name="Ryder H.F."/>
            <person name="Williamson S.C."/>
            <person name="Barbeau R.A."/>
            <person name="Hamilton E.P."/>
            <person name="Orias E."/>
        </authorList>
    </citation>
    <scope>NUCLEOTIDE SEQUENCE [LARGE SCALE GENOMIC DNA]</scope>
    <source>
        <strain evidence="3">SB210</strain>
    </source>
</reference>
<dbReference type="EMBL" id="GG662510">
    <property type="protein sequence ID" value="EAR84897.2"/>
    <property type="molecule type" value="Genomic_DNA"/>
</dbReference>
<feature type="compositionally biased region" description="Polar residues" evidence="1">
    <location>
        <begin position="222"/>
        <end position="231"/>
    </location>
</feature>
<name>I7LZT7_TETTS</name>
<feature type="compositionally biased region" description="Acidic residues" evidence="1">
    <location>
        <begin position="166"/>
        <end position="216"/>
    </location>
</feature>
<gene>
    <name evidence="2" type="ORF">TTHERM_00584530</name>
</gene>
<organism evidence="2 3">
    <name type="scientific">Tetrahymena thermophila (strain SB210)</name>
    <dbReference type="NCBI Taxonomy" id="312017"/>
    <lineage>
        <taxon>Eukaryota</taxon>
        <taxon>Sar</taxon>
        <taxon>Alveolata</taxon>
        <taxon>Ciliophora</taxon>
        <taxon>Intramacronucleata</taxon>
        <taxon>Oligohymenophorea</taxon>
        <taxon>Hymenostomatida</taxon>
        <taxon>Tetrahymenina</taxon>
        <taxon>Tetrahymenidae</taxon>
        <taxon>Tetrahymena</taxon>
    </lineage>
</organism>
<dbReference type="InParanoid" id="I7LZT7"/>
<dbReference type="GeneID" id="7825947"/>
<dbReference type="Proteomes" id="UP000009168">
    <property type="component" value="Unassembled WGS sequence"/>
</dbReference>
<keyword evidence="3" id="KW-1185">Reference proteome</keyword>
<feature type="compositionally biased region" description="Acidic residues" evidence="1">
    <location>
        <begin position="258"/>
        <end position="269"/>
    </location>
</feature>
<dbReference type="AlphaFoldDB" id="I7LZT7"/>
<evidence type="ECO:0000256" key="1">
    <source>
        <dbReference type="SAM" id="MobiDB-lite"/>
    </source>
</evidence>
<protein>
    <submittedName>
        <fullName evidence="2">Uncharacterized protein</fullName>
    </submittedName>
</protein>
<feature type="region of interest" description="Disordered" evidence="1">
    <location>
        <begin position="1"/>
        <end position="25"/>
    </location>
</feature>
<feature type="compositionally biased region" description="Polar residues" evidence="1">
    <location>
        <begin position="1"/>
        <end position="19"/>
    </location>
</feature>
<sequence>MQKGTQNAPKSSLQQQTKPQMPKHNMTVVELQTPHMKIPGVQKYSHDELKLMLEKAKQNPAVHEGFYLKIQNYDFQVDEWELETGNCQPHTDESKLNLRPKTAVTADQRRIELAKKSQQARQQMQEKYEKEQNPTFKRPTTAKVVSKKKIDSAKESKQQTNNIIENEPEVNSEHEDNQEEEQQEQEDNQENNQENQEEPEEQQNAEQQNADEEDEKNDIKSKQTSTRSIAENSKKQQTQKQVKEKASSKTQIKNQEIDQQEEDNDDDENNSYKIQKISKEKQKQNQKKNLLKEDEMDDDFNEDDFNNQIEQFSISQAFNQSNYSQMSKGKQKQSVKPKGPYKSDVANMMSSMFSEISGFETDI</sequence>
<feature type="compositionally biased region" description="Polar residues" evidence="1">
    <location>
        <begin position="308"/>
        <end position="328"/>
    </location>
</feature>
<feature type="compositionally biased region" description="Basic and acidic residues" evidence="1">
    <location>
        <begin position="148"/>
        <end position="157"/>
    </location>
</feature>
<dbReference type="eggNOG" id="ENOG502R2XA">
    <property type="taxonomic scope" value="Eukaryota"/>
</dbReference>
<accession>I7LZT7</accession>
<proteinExistence type="predicted"/>
<evidence type="ECO:0000313" key="2">
    <source>
        <dbReference type="EMBL" id="EAR84897.2"/>
    </source>
</evidence>